<evidence type="ECO:0000313" key="2">
    <source>
        <dbReference type="Proteomes" id="UP000238479"/>
    </source>
</evidence>
<dbReference type="PANTHER" id="PTHR10775">
    <property type="entry name" value="OS08G0208400 PROTEIN"/>
    <property type="match status" value="1"/>
</dbReference>
<dbReference type="AlphaFoldDB" id="A0A2P6RIR8"/>
<name>A0A2P6RIR8_ROSCH</name>
<accession>A0A2P6RIR8</accession>
<reference evidence="1 2" key="1">
    <citation type="journal article" date="2018" name="Nat. Genet.">
        <title>The Rosa genome provides new insights in the design of modern roses.</title>
        <authorList>
            <person name="Bendahmane M."/>
        </authorList>
    </citation>
    <scope>NUCLEOTIDE SEQUENCE [LARGE SCALE GENOMIC DNA]</scope>
    <source>
        <strain evidence="2">cv. Old Blush</strain>
    </source>
</reference>
<comment type="caution">
    <text evidence="1">The sequence shown here is derived from an EMBL/GenBank/DDBJ whole genome shotgun (WGS) entry which is preliminary data.</text>
</comment>
<keyword evidence="2" id="KW-1185">Reference proteome</keyword>
<dbReference type="EMBL" id="PDCK01000040">
    <property type="protein sequence ID" value="PRQ46315.1"/>
    <property type="molecule type" value="Genomic_DNA"/>
</dbReference>
<sequence>MTGSDCLRAISGLKFQFGKGTKSPLTRKRSCSKGVPEPYKGNWRKISIFFDLPYWEHLLLRHNLDVMHIEKNVTNSVVGTLLGIKWKNKDRAKAREDMVLLNVKHDLHPITP</sequence>
<proteinExistence type="predicted"/>
<dbReference type="PANTHER" id="PTHR10775:SF182">
    <property type="entry name" value="TRANSPOSON, EN_SPM-LIKE, TRANSPOSASE-ASSOCIATED DOMAIN PROTEIN-RELATED"/>
    <property type="match status" value="1"/>
</dbReference>
<organism evidence="1 2">
    <name type="scientific">Rosa chinensis</name>
    <name type="common">China rose</name>
    <dbReference type="NCBI Taxonomy" id="74649"/>
    <lineage>
        <taxon>Eukaryota</taxon>
        <taxon>Viridiplantae</taxon>
        <taxon>Streptophyta</taxon>
        <taxon>Embryophyta</taxon>
        <taxon>Tracheophyta</taxon>
        <taxon>Spermatophyta</taxon>
        <taxon>Magnoliopsida</taxon>
        <taxon>eudicotyledons</taxon>
        <taxon>Gunneridae</taxon>
        <taxon>Pentapetalae</taxon>
        <taxon>rosids</taxon>
        <taxon>fabids</taxon>
        <taxon>Rosales</taxon>
        <taxon>Rosaceae</taxon>
        <taxon>Rosoideae</taxon>
        <taxon>Rosoideae incertae sedis</taxon>
        <taxon>Rosa</taxon>
    </lineage>
</organism>
<gene>
    <name evidence="1" type="ORF">RchiOBHm_Chr2g0087751</name>
</gene>
<evidence type="ECO:0000313" key="1">
    <source>
        <dbReference type="EMBL" id="PRQ46315.1"/>
    </source>
</evidence>
<dbReference type="Proteomes" id="UP000238479">
    <property type="component" value="Chromosome 2"/>
</dbReference>
<protein>
    <submittedName>
        <fullName evidence="1">Uncharacterized protein</fullName>
    </submittedName>
</protein>
<dbReference type="Gramene" id="PRQ46315">
    <property type="protein sequence ID" value="PRQ46315"/>
    <property type="gene ID" value="RchiOBHm_Chr2g0087751"/>
</dbReference>